<dbReference type="InterPro" id="IPR002939">
    <property type="entry name" value="DnaJ_C"/>
</dbReference>
<dbReference type="Gene3D" id="1.10.287.110">
    <property type="entry name" value="DnaJ domain"/>
    <property type="match status" value="1"/>
</dbReference>
<name>A0ABT5E3C9_9BACT</name>
<comment type="caution">
    <text evidence="4">The sequence shown here is derived from an EMBL/GenBank/DDBJ whole genome shotgun (WGS) entry which is preliminary data.</text>
</comment>
<dbReference type="SUPFAM" id="SSF49493">
    <property type="entry name" value="HSP40/DnaJ peptide-binding domain"/>
    <property type="match status" value="2"/>
</dbReference>
<feature type="domain" description="J" evidence="3">
    <location>
        <begin position="15"/>
        <end position="80"/>
    </location>
</feature>
<evidence type="ECO:0000256" key="2">
    <source>
        <dbReference type="SAM" id="MobiDB-lite"/>
    </source>
</evidence>
<evidence type="ECO:0000313" key="5">
    <source>
        <dbReference type="Proteomes" id="UP001221686"/>
    </source>
</evidence>
<dbReference type="PANTHER" id="PTHR43096">
    <property type="entry name" value="DNAJ HOMOLOG 1, MITOCHONDRIAL-RELATED"/>
    <property type="match status" value="1"/>
</dbReference>
<dbReference type="InterPro" id="IPR001623">
    <property type="entry name" value="DnaJ_domain"/>
</dbReference>
<keyword evidence="5" id="KW-1185">Reference proteome</keyword>
<dbReference type="SUPFAM" id="SSF46565">
    <property type="entry name" value="Chaperone J-domain"/>
    <property type="match status" value="1"/>
</dbReference>
<dbReference type="Pfam" id="PF00226">
    <property type="entry name" value="DnaJ"/>
    <property type="match status" value="1"/>
</dbReference>
<gene>
    <name evidence="4" type="ORF">POL25_21335</name>
</gene>
<dbReference type="CDD" id="cd10747">
    <property type="entry name" value="DnaJ_C"/>
    <property type="match status" value="1"/>
</dbReference>
<dbReference type="Gene3D" id="2.60.260.20">
    <property type="entry name" value="Urease metallochaperone UreE, N-terminal domain"/>
    <property type="match status" value="2"/>
</dbReference>
<dbReference type="PROSITE" id="PS50076">
    <property type="entry name" value="DNAJ_2"/>
    <property type="match status" value="1"/>
</dbReference>
<dbReference type="InterPro" id="IPR036869">
    <property type="entry name" value="J_dom_sf"/>
</dbReference>
<keyword evidence="1" id="KW-0346">Stress response</keyword>
<dbReference type="InterPro" id="IPR018253">
    <property type="entry name" value="DnaJ_domain_CS"/>
</dbReference>
<evidence type="ECO:0000259" key="3">
    <source>
        <dbReference type="PROSITE" id="PS50076"/>
    </source>
</evidence>
<dbReference type="Pfam" id="PF01556">
    <property type="entry name" value="DnaJ_C"/>
    <property type="match status" value="1"/>
</dbReference>
<protein>
    <submittedName>
        <fullName evidence="4">DnaJ C-terminal domain-containing protein</fullName>
    </submittedName>
</protein>
<evidence type="ECO:0000313" key="4">
    <source>
        <dbReference type="EMBL" id="MDC0719463.1"/>
    </source>
</evidence>
<reference evidence="4 5" key="1">
    <citation type="submission" date="2022-11" db="EMBL/GenBank/DDBJ databases">
        <title>Minimal conservation of predation-associated metabolite biosynthetic gene clusters underscores biosynthetic potential of Myxococcota including descriptions for ten novel species: Archangium lansinium sp. nov., Myxococcus landrumus sp. nov., Nannocystis bai.</title>
        <authorList>
            <person name="Ahearne A."/>
            <person name="Stevens C."/>
            <person name="Dowd S."/>
        </authorList>
    </citation>
    <scope>NUCLEOTIDE SEQUENCE [LARGE SCALE GENOMIC DNA]</scope>
    <source>
        <strain evidence="4 5">BB15-2</strain>
    </source>
</reference>
<evidence type="ECO:0000256" key="1">
    <source>
        <dbReference type="ARBA" id="ARBA00023016"/>
    </source>
</evidence>
<proteinExistence type="predicted"/>
<dbReference type="RefSeq" id="WP_272087975.1">
    <property type="nucleotide sequence ID" value="NZ_JAQNDL010000002.1"/>
</dbReference>
<dbReference type="CDD" id="cd06257">
    <property type="entry name" value="DnaJ"/>
    <property type="match status" value="1"/>
</dbReference>
<dbReference type="SMART" id="SM00271">
    <property type="entry name" value="DnaJ"/>
    <property type="match status" value="1"/>
</dbReference>
<dbReference type="EMBL" id="JAQNDL010000002">
    <property type="protein sequence ID" value="MDC0719463.1"/>
    <property type="molecule type" value="Genomic_DNA"/>
</dbReference>
<dbReference type="Proteomes" id="UP001221686">
    <property type="component" value="Unassembled WGS sequence"/>
</dbReference>
<dbReference type="InterPro" id="IPR008971">
    <property type="entry name" value="HSP40/DnaJ_pept-bd"/>
</dbReference>
<organism evidence="4 5">
    <name type="scientific">Nannocystis bainbridge</name>
    <dbReference type="NCBI Taxonomy" id="2995303"/>
    <lineage>
        <taxon>Bacteria</taxon>
        <taxon>Pseudomonadati</taxon>
        <taxon>Myxococcota</taxon>
        <taxon>Polyangia</taxon>
        <taxon>Nannocystales</taxon>
        <taxon>Nannocystaceae</taxon>
        <taxon>Nannocystis</taxon>
    </lineage>
</organism>
<dbReference type="PANTHER" id="PTHR43096:SF54">
    <property type="entry name" value="CHAPERONE PROTEIN DNAJ 1"/>
    <property type="match status" value="1"/>
</dbReference>
<accession>A0ABT5E3C9</accession>
<dbReference type="PRINTS" id="PR00625">
    <property type="entry name" value="JDOMAIN"/>
</dbReference>
<dbReference type="PROSITE" id="PS00636">
    <property type="entry name" value="DNAJ_1"/>
    <property type="match status" value="1"/>
</dbReference>
<sequence>MPRAACDPRMPAVKDLYSVLGVPRTADEKEIKRAFRKLTQQHHPDKNPGDKQAEEKFKEMSGAYEVLGDAQRRKNYDEFGDMSLTQGFDPERARAYQQATRGGGGGRRRAGPAGFGGGGGFDADGQFNFQNFGDARGVSFDDLLSQLFGGGRVVDPAARGGRGRPVSTRGNDIEGEITIDFPQLLRGAVIPLRIESQTGGSRTLDVKVPVGIADGGKLRLRGQGGPGDPPGDILLTVKVAPHPRLKRDGNNLQMSLPVTALEAVRGGPVDIPTPAGAVTLKLKPGSQNGQTLRLKGKGIAPANGEAGDLLVTLDVRLPTAADPELTAALERLQGHENVRADLEL</sequence>
<feature type="region of interest" description="Disordered" evidence="2">
    <location>
        <begin position="99"/>
        <end position="119"/>
    </location>
</feature>